<feature type="repeat" description="Pumilio" evidence="4">
    <location>
        <begin position="208"/>
        <end position="243"/>
    </location>
</feature>
<comment type="caution">
    <text evidence="7">The sequence shown here is derived from an EMBL/GenBank/DDBJ whole genome shotgun (WGS) entry which is preliminary data.</text>
</comment>
<sequence length="499" mass="55797">MSERSSLFDDDDGSRPFSSQPSCLSQFSLQSQNPLQMNQTLEDVFSLLSVSDSSFNHPSFDFVGDGPSGLNGTSKILPRYACDLGALVTPQSSNLCPGSSPTFSTNGYSSNYDDEFLDSKTLVGQSEFCNVFPSVLLSNGVQQNPHGGNFLGTKSSIPGFDVDKRRLHWFNDFRLRVLLLTNDQHECRTLQETMKELTDQEFSLVFLDLLNRVAKLMVDPFGNYVVQRMIEICSDEQRTQIILMVTQSNFQLVRICLSPHGGPVVENLLEHITTQEQRDLVMSALIPGVAALATDINGHRVLLRCLKCFSEEDNEDLLNVVANKCFGIAIDKFGCVVMQQYVDYAHGATKRQLIVGIIAIASLLAENCYGNYVVQHLLSLKIPGVAESLLRQLKQKFFHLACNKYGSNVVEKFFQESDEQHSTYIIMELLNNPDVAMLLVDPYGNYVIKSALLVSKGPIRDALEKLIQLNSMMMCSNLYGKKLLAWFDRVKIPPKGFTF</sequence>
<accession>A0AAN9QY40</accession>
<gene>
    <name evidence="7" type="ORF">VNO77_11177</name>
</gene>
<proteinExistence type="predicted"/>
<evidence type="ECO:0000256" key="3">
    <source>
        <dbReference type="ARBA" id="ARBA00022884"/>
    </source>
</evidence>
<keyword evidence="3" id="KW-0694">RNA-binding</keyword>
<dbReference type="PANTHER" id="PTHR12537:SF63">
    <property type="entry name" value="PUMILIO HOMOLOG 15"/>
    <property type="match status" value="1"/>
</dbReference>
<dbReference type="SUPFAM" id="SSF48371">
    <property type="entry name" value="ARM repeat"/>
    <property type="match status" value="1"/>
</dbReference>
<feature type="repeat" description="Pumilio" evidence="4">
    <location>
        <begin position="429"/>
        <end position="468"/>
    </location>
</feature>
<dbReference type="InterPro" id="IPR011989">
    <property type="entry name" value="ARM-like"/>
</dbReference>
<evidence type="ECO:0000259" key="6">
    <source>
        <dbReference type="PROSITE" id="PS50303"/>
    </source>
</evidence>
<dbReference type="PANTHER" id="PTHR12537">
    <property type="entry name" value="RNA BINDING PROTEIN PUMILIO-RELATED"/>
    <property type="match status" value="1"/>
</dbReference>
<evidence type="ECO:0000256" key="1">
    <source>
        <dbReference type="ARBA" id="ARBA00022737"/>
    </source>
</evidence>
<reference evidence="7 8" key="1">
    <citation type="submission" date="2024-01" db="EMBL/GenBank/DDBJ databases">
        <title>The genomes of 5 underutilized Papilionoideae crops provide insights into root nodulation and disease resistanc.</title>
        <authorList>
            <person name="Jiang F."/>
        </authorList>
    </citation>
    <scope>NUCLEOTIDE SEQUENCE [LARGE SCALE GENOMIC DNA]</scope>
    <source>
        <strain evidence="7">LVBAO_FW01</strain>
        <tissue evidence="7">Leaves</tissue>
    </source>
</reference>
<dbReference type="InterPro" id="IPR033133">
    <property type="entry name" value="PUM-HD"/>
</dbReference>
<dbReference type="EMBL" id="JAYMYQ010000002">
    <property type="protein sequence ID" value="KAK7351604.1"/>
    <property type="molecule type" value="Genomic_DNA"/>
</dbReference>
<feature type="domain" description="PUM-HD" evidence="6">
    <location>
        <begin position="151"/>
        <end position="491"/>
    </location>
</feature>
<evidence type="ECO:0000256" key="2">
    <source>
        <dbReference type="ARBA" id="ARBA00022845"/>
    </source>
</evidence>
<organism evidence="7 8">
    <name type="scientific">Canavalia gladiata</name>
    <name type="common">Sword bean</name>
    <name type="synonym">Dolichos gladiatus</name>
    <dbReference type="NCBI Taxonomy" id="3824"/>
    <lineage>
        <taxon>Eukaryota</taxon>
        <taxon>Viridiplantae</taxon>
        <taxon>Streptophyta</taxon>
        <taxon>Embryophyta</taxon>
        <taxon>Tracheophyta</taxon>
        <taxon>Spermatophyta</taxon>
        <taxon>Magnoliopsida</taxon>
        <taxon>eudicotyledons</taxon>
        <taxon>Gunneridae</taxon>
        <taxon>Pentapetalae</taxon>
        <taxon>rosids</taxon>
        <taxon>fabids</taxon>
        <taxon>Fabales</taxon>
        <taxon>Fabaceae</taxon>
        <taxon>Papilionoideae</taxon>
        <taxon>50 kb inversion clade</taxon>
        <taxon>NPAAA clade</taxon>
        <taxon>indigoferoid/millettioid clade</taxon>
        <taxon>Phaseoleae</taxon>
        <taxon>Canavalia</taxon>
    </lineage>
</organism>
<keyword evidence="2" id="KW-0810">Translation regulation</keyword>
<dbReference type="GO" id="GO:0005737">
    <property type="term" value="C:cytoplasm"/>
    <property type="evidence" value="ECO:0007669"/>
    <property type="project" value="TreeGrafter"/>
</dbReference>
<dbReference type="GO" id="GO:0003729">
    <property type="term" value="F:mRNA binding"/>
    <property type="evidence" value="ECO:0007669"/>
    <property type="project" value="TreeGrafter"/>
</dbReference>
<evidence type="ECO:0000256" key="5">
    <source>
        <dbReference type="SAM" id="MobiDB-lite"/>
    </source>
</evidence>
<feature type="region of interest" description="Disordered" evidence="5">
    <location>
        <begin position="1"/>
        <end position="23"/>
    </location>
</feature>
<dbReference type="SMART" id="SM00025">
    <property type="entry name" value="Pumilio"/>
    <property type="match status" value="7"/>
</dbReference>
<dbReference type="GO" id="GO:0006417">
    <property type="term" value="P:regulation of translation"/>
    <property type="evidence" value="ECO:0007669"/>
    <property type="project" value="UniProtKB-KW"/>
</dbReference>
<dbReference type="PROSITE" id="PS50302">
    <property type="entry name" value="PUM"/>
    <property type="match status" value="4"/>
</dbReference>
<evidence type="ECO:0000313" key="7">
    <source>
        <dbReference type="EMBL" id="KAK7351604.1"/>
    </source>
</evidence>
<dbReference type="Pfam" id="PF00806">
    <property type="entry name" value="PUF"/>
    <property type="match status" value="8"/>
</dbReference>
<dbReference type="InterPro" id="IPR016024">
    <property type="entry name" value="ARM-type_fold"/>
</dbReference>
<evidence type="ECO:0000313" key="8">
    <source>
        <dbReference type="Proteomes" id="UP001367508"/>
    </source>
</evidence>
<dbReference type="AlphaFoldDB" id="A0AAN9QY40"/>
<dbReference type="PROSITE" id="PS50303">
    <property type="entry name" value="PUM_HD"/>
    <property type="match status" value="1"/>
</dbReference>
<name>A0AAN9QY40_CANGL</name>
<keyword evidence="1" id="KW-0677">Repeat</keyword>
<evidence type="ECO:0000256" key="4">
    <source>
        <dbReference type="PROSITE-ProRule" id="PRU00317"/>
    </source>
</evidence>
<protein>
    <recommendedName>
        <fullName evidence="6">PUM-HD domain-containing protein</fullName>
    </recommendedName>
</protein>
<keyword evidence="8" id="KW-1185">Reference proteome</keyword>
<dbReference type="InterPro" id="IPR001313">
    <property type="entry name" value="Pumilio_RNA-bd_rpt"/>
</dbReference>
<dbReference type="Gene3D" id="1.25.10.10">
    <property type="entry name" value="Leucine-rich Repeat Variant"/>
    <property type="match status" value="1"/>
</dbReference>
<dbReference type="Proteomes" id="UP001367508">
    <property type="component" value="Unassembled WGS sequence"/>
</dbReference>
<feature type="repeat" description="Pumilio" evidence="4">
    <location>
        <begin position="319"/>
        <end position="356"/>
    </location>
</feature>
<feature type="repeat" description="Pumilio" evidence="4">
    <location>
        <begin position="392"/>
        <end position="428"/>
    </location>
</feature>